<protein>
    <submittedName>
        <fullName evidence="4">Putative two-component system response regulator</fullName>
    </submittedName>
</protein>
<dbReference type="Pfam" id="PF13487">
    <property type="entry name" value="HD_5"/>
    <property type="match status" value="1"/>
</dbReference>
<dbReference type="Gene3D" id="1.10.3210.10">
    <property type="entry name" value="Hypothetical protein af1432"/>
    <property type="match status" value="1"/>
</dbReference>
<organism evidence="4 5">
    <name type="scientific">Maridesulfovibrio ferrireducens</name>
    <dbReference type="NCBI Taxonomy" id="246191"/>
    <lineage>
        <taxon>Bacteria</taxon>
        <taxon>Pseudomonadati</taxon>
        <taxon>Thermodesulfobacteriota</taxon>
        <taxon>Desulfovibrionia</taxon>
        <taxon>Desulfovibrionales</taxon>
        <taxon>Desulfovibrionaceae</taxon>
        <taxon>Maridesulfovibrio</taxon>
    </lineage>
</organism>
<dbReference type="OrthoDB" id="9769359at2"/>
<sequence>MDNSELTILVIDDETFVRETISDYLSDSGFNILNAGDGEEGLEVFREKKPDAVLVDLNMPRVDGFEVLKAVREEQPDVPILVVSGAGLIQDAIKAVRLGAWDFVTKPIVDLSILEHALKQGLERAALIKENKLYKEHLESEVLKRTEDLRSEIKVRKETQDALMALQVEVIETQKEIIMTLGEVVETRSNETAKHVRRVAEYTGILALRAGLGPEEANLLKLAAPMHDVGKIGIPDTVLNKPGKLTSEEFDLIKTHTTIGHEILKHSERPIIRAAAIVAYEHHERWDGKGYPRGLAGEDINIYGRITGIADVFDALGCDRVYKKAWSIDKIKGYFEQEKGRQFDPVLTDLFFENLEEILELRKMYPDG</sequence>
<dbReference type="InterPro" id="IPR052020">
    <property type="entry name" value="Cyclic_di-GMP/3'3'-cGAMP_PDE"/>
</dbReference>
<feature type="modified residue" description="4-aspartylphosphate" evidence="1">
    <location>
        <position position="56"/>
    </location>
</feature>
<name>A0A1G9KGG1_9BACT</name>
<evidence type="ECO:0000313" key="5">
    <source>
        <dbReference type="Proteomes" id="UP000199053"/>
    </source>
</evidence>
<evidence type="ECO:0000259" key="3">
    <source>
        <dbReference type="PROSITE" id="PS51832"/>
    </source>
</evidence>
<dbReference type="InterPro" id="IPR037522">
    <property type="entry name" value="HD_GYP_dom"/>
</dbReference>
<proteinExistence type="predicted"/>
<dbReference type="SMART" id="SM00448">
    <property type="entry name" value="REC"/>
    <property type="match status" value="1"/>
</dbReference>
<dbReference type="PROSITE" id="PS51832">
    <property type="entry name" value="HD_GYP"/>
    <property type="match status" value="1"/>
</dbReference>
<dbReference type="GO" id="GO:0000160">
    <property type="term" value="P:phosphorelay signal transduction system"/>
    <property type="evidence" value="ECO:0007669"/>
    <property type="project" value="InterPro"/>
</dbReference>
<dbReference type="Proteomes" id="UP000199053">
    <property type="component" value="Unassembled WGS sequence"/>
</dbReference>
<dbReference type="InterPro" id="IPR001789">
    <property type="entry name" value="Sig_transdc_resp-reg_receiver"/>
</dbReference>
<evidence type="ECO:0000259" key="2">
    <source>
        <dbReference type="PROSITE" id="PS50110"/>
    </source>
</evidence>
<dbReference type="RefSeq" id="WP_092162646.1">
    <property type="nucleotide sequence ID" value="NZ_FNGA01000005.1"/>
</dbReference>
<dbReference type="SUPFAM" id="SSF109604">
    <property type="entry name" value="HD-domain/PDEase-like"/>
    <property type="match status" value="1"/>
</dbReference>
<dbReference type="CDD" id="cd00077">
    <property type="entry name" value="HDc"/>
    <property type="match status" value="1"/>
</dbReference>
<dbReference type="Gene3D" id="1.20.5.390">
    <property type="entry name" value="L1 transposable element, trimerization domain"/>
    <property type="match status" value="1"/>
</dbReference>
<dbReference type="STRING" id="246191.SAMN05660337_3068"/>
<reference evidence="5" key="1">
    <citation type="submission" date="2016-10" db="EMBL/GenBank/DDBJ databases">
        <authorList>
            <person name="Varghese N."/>
            <person name="Submissions S."/>
        </authorList>
    </citation>
    <scope>NUCLEOTIDE SEQUENCE [LARGE SCALE GENOMIC DNA]</scope>
    <source>
        <strain evidence="5">DSM 16995</strain>
    </source>
</reference>
<dbReference type="Gene3D" id="3.40.50.2300">
    <property type="match status" value="1"/>
</dbReference>
<dbReference type="SMART" id="SM00471">
    <property type="entry name" value="HDc"/>
    <property type="match status" value="1"/>
</dbReference>
<dbReference type="CDD" id="cd17555">
    <property type="entry name" value="REC_RssB-like"/>
    <property type="match status" value="1"/>
</dbReference>
<feature type="domain" description="Response regulatory" evidence="2">
    <location>
        <begin position="7"/>
        <end position="121"/>
    </location>
</feature>
<dbReference type="InterPro" id="IPR011006">
    <property type="entry name" value="CheY-like_superfamily"/>
</dbReference>
<dbReference type="PANTHER" id="PTHR45228">
    <property type="entry name" value="CYCLIC DI-GMP PHOSPHODIESTERASE TM_0186-RELATED"/>
    <property type="match status" value="1"/>
</dbReference>
<dbReference type="PANTHER" id="PTHR45228:SF1">
    <property type="entry name" value="CYCLIC DI-GMP PHOSPHODIESTERASE TM_0186"/>
    <property type="match status" value="1"/>
</dbReference>
<evidence type="ECO:0000313" key="4">
    <source>
        <dbReference type="EMBL" id="SDL48637.1"/>
    </source>
</evidence>
<dbReference type="SUPFAM" id="SSF52172">
    <property type="entry name" value="CheY-like"/>
    <property type="match status" value="1"/>
</dbReference>
<dbReference type="PROSITE" id="PS50110">
    <property type="entry name" value="RESPONSE_REGULATORY"/>
    <property type="match status" value="1"/>
</dbReference>
<feature type="domain" description="HD-GYP" evidence="3">
    <location>
        <begin position="170"/>
        <end position="367"/>
    </location>
</feature>
<accession>A0A1G9KGG1</accession>
<dbReference type="InterPro" id="IPR003607">
    <property type="entry name" value="HD/PDEase_dom"/>
</dbReference>
<dbReference type="Pfam" id="PF00072">
    <property type="entry name" value="Response_reg"/>
    <property type="match status" value="1"/>
</dbReference>
<keyword evidence="1" id="KW-0597">Phosphoprotein</keyword>
<dbReference type="EMBL" id="FNGA01000005">
    <property type="protein sequence ID" value="SDL48637.1"/>
    <property type="molecule type" value="Genomic_DNA"/>
</dbReference>
<gene>
    <name evidence="4" type="ORF">SAMN05660337_3068</name>
</gene>
<dbReference type="InterPro" id="IPR049510">
    <property type="entry name" value="RssB-like_REC"/>
</dbReference>
<keyword evidence="5" id="KW-1185">Reference proteome</keyword>
<dbReference type="AlphaFoldDB" id="A0A1G9KGG1"/>
<evidence type="ECO:0000256" key="1">
    <source>
        <dbReference type="PROSITE-ProRule" id="PRU00169"/>
    </source>
</evidence>